<protein>
    <submittedName>
        <fullName evidence="1">Uncharacterized protein</fullName>
    </submittedName>
</protein>
<organism evidence="1 2">
    <name type="scientific">Effrenium voratum</name>
    <dbReference type="NCBI Taxonomy" id="2562239"/>
    <lineage>
        <taxon>Eukaryota</taxon>
        <taxon>Sar</taxon>
        <taxon>Alveolata</taxon>
        <taxon>Dinophyceae</taxon>
        <taxon>Suessiales</taxon>
        <taxon>Symbiodiniaceae</taxon>
        <taxon>Effrenium</taxon>
    </lineage>
</organism>
<dbReference type="EMBL" id="CAUJNA010002780">
    <property type="protein sequence ID" value="CAJ1394260.1"/>
    <property type="molecule type" value="Genomic_DNA"/>
</dbReference>
<evidence type="ECO:0000313" key="1">
    <source>
        <dbReference type="EMBL" id="CAJ1394260.1"/>
    </source>
</evidence>
<dbReference type="AlphaFoldDB" id="A0AA36IWN6"/>
<proteinExistence type="predicted"/>
<keyword evidence="2" id="KW-1185">Reference proteome</keyword>
<dbReference type="Proteomes" id="UP001178507">
    <property type="component" value="Unassembled WGS sequence"/>
</dbReference>
<dbReference type="InterPro" id="IPR019410">
    <property type="entry name" value="Methyltransf_16"/>
</dbReference>
<dbReference type="Pfam" id="PF10294">
    <property type="entry name" value="Methyltransf_16"/>
    <property type="match status" value="1"/>
</dbReference>
<comment type="caution">
    <text evidence="1">The sequence shown here is derived from an EMBL/GenBank/DDBJ whole genome shotgun (WGS) entry which is preliminary data.</text>
</comment>
<gene>
    <name evidence="1" type="ORF">EVOR1521_LOCUS18957</name>
</gene>
<reference evidence="1" key="1">
    <citation type="submission" date="2023-08" db="EMBL/GenBank/DDBJ databases">
        <authorList>
            <person name="Chen Y."/>
            <person name="Shah S."/>
            <person name="Dougan E. K."/>
            <person name="Thang M."/>
            <person name="Chan C."/>
        </authorList>
    </citation>
    <scope>NUCLEOTIDE SEQUENCE</scope>
</reference>
<dbReference type="PANTHER" id="PTHR14614">
    <property type="entry name" value="HEPATOCELLULAR CARCINOMA-ASSOCIATED ANTIGEN"/>
    <property type="match status" value="1"/>
</dbReference>
<sequence>MNRDAGDDLREAKKQRCEDQWVDGLLRYSWSHGLTLFSDPRGVLVHGTGTSMWAAGQVLSDYLAEHEDLCRDAACLELGAGIGVAGLTAAAAGARLVVLTDVGRQLPLLQRNASANDDSDKVHVRELDWRDEQQRHGLHPWNRCWTLIVGSDVGYDPDLFEPLLQTLLAQCTESTIIILALADRGEEEEEEPTVQDFLDVASPNFTATILDERRAEPHQSMTKVICLKKRLPGN</sequence>
<dbReference type="InterPro" id="IPR029063">
    <property type="entry name" value="SAM-dependent_MTases_sf"/>
</dbReference>
<dbReference type="Gene3D" id="3.40.50.150">
    <property type="entry name" value="Vaccinia Virus protein VP39"/>
    <property type="match status" value="1"/>
</dbReference>
<evidence type="ECO:0000313" key="2">
    <source>
        <dbReference type="Proteomes" id="UP001178507"/>
    </source>
</evidence>
<dbReference type="PANTHER" id="PTHR14614:SF109">
    <property type="entry name" value="RIBOSOMAL LYSINE N-METHYLTRANSFERASE 5"/>
    <property type="match status" value="1"/>
</dbReference>
<accession>A0AA36IWN6</accession>
<name>A0AA36IWN6_9DINO</name>
<dbReference type="SUPFAM" id="SSF53335">
    <property type="entry name" value="S-adenosyl-L-methionine-dependent methyltransferases"/>
    <property type="match status" value="1"/>
</dbReference>